<reference evidence="3" key="1">
    <citation type="submission" date="2016-12" db="EMBL/GenBank/DDBJ databases">
        <authorList>
            <person name="Gaudriault S."/>
        </authorList>
    </citation>
    <scope>NUCLEOTIDE SEQUENCE [LARGE SCALE GENOMIC DNA]</scope>
    <source>
        <strain evidence="3">HGB1681 (deposited as PTA-6826 in the American Type Culture Collection)</strain>
    </source>
</reference>
<evidence type="ECO:0000313" key="1">
    <source>
        <dbReference type="EMBL" id="PHM35938.1"/>
    </source>
</evidence>
<evidence type="ECO:0000313" key="2">
    <source>
        <dbReference type="EMBL" id="SIP73237.1"/>
    </source>
</evidence>
<sequence>MAKLSRSKEKMNATLGNLIVARYTQAASSNSDAHRRCQRSLDLMKGQIDSVPVDPDDDEIEVAMNITGPITRNVHAQIEEVLDPILEQPFVLETDPVAQLPAPVQDELMSAIETNIQRIIEMTGGDESLFSNLLKNMTQTALTFYNEAAKTAADNLYPVVLQKLKMANFKTEFSQWLYNYVAYPLAILKGPVYETRKMKEWDGMAMVYQDKMVHRVYNISPFNIFPSPNAKDVQSCEYVIERQRLTSSELLDMSGTVGFDAESIFYVLQDHEKYILPYEATGSEIEPDALGDSGIASVSDLSWIGIYDVLIHYGRIQGAKLKEYGVDISNEYRLYESEIWVLAGTIIKCVLNPDPLGRRPFYTAAFYHLPGELWGSSIPETIEDVQIQCTTAGRALVNNMDFSAGPLGEVDTARVKGEGDPTEIYPRKITPVKQDPFSQNAPAYRFYTIPSLAGELWSIFDKAHASAYELIGIPRLAFGQTEGAATLGRTSGGVSMMLNQASKAIKQPLLYAENHVIEPIIQRFVDIELQFNPNPSLKGDVNVRASGVRGMQEKEKQQGNLTWVLQSLAPFAKGFEVPPAFVMRILEQLLSQMGVDTKGLPNIALQDAMNQDQGIIASLTGMADNVGAGQSGTIEGAPAMNNSDYTQPLDGRSAQAIQTINQMNHSLGR</sequence>
<reference evidence="1 4" key="3">
    <citation type="journal article" date="2017" name="Nat. Microbiol.">
        <title>Natural product diversity associated with the nematode symbionts Photorhabdus and Xenorhabdus.</title>
        <authorList>
            <person name="Tobias N.J."/>
            <person name="Wolff H."/>
            <person name="Djahanschiri B."/>
            <person name="Grundmann F."/>
            <person name="Kronenwerth M."/>
            <person name="Shi Y.M."/>
            <person name="Simonyi S."/>
            <person name="Grun P."/>
            <person name="Shapiro-Ilan D."/>
            <person name="Pidot S.J."/>
            <person name="Stinear T.P."/>
            <person name="Ebersberger I."/>
            <person name="Bode H.B."/>
        </authorList>
    </citation>
    <scope>NUCLEOTIDE SEQUENCE [LARGE SCALE GENOMIC DNA]</scope>
    <source>
        <strain evidence="1 4">DSM 16336</strain>
    </source>
</reference>
<evidence type="ECO:0000313" key="3">
    <source>
        <dbReference type="Proteomes" id="UP000196435"/>
    </source>
</evidence>
<dbReference type="EMBL" id="FTLG01000089">
    <property type="protein sequence ID" value="SIP73237.1"/>
    <property type="molecule type" value="Genomic_DNA"/>
</dbReference>
<protein>
    <recommendedName>
        <fullName evidence="5">Portal protein</fullName>
    </recommendedName>
</protein>
<dbReference type="Proteomes" id="UP000196435">
    <property type="component" value="Unassembled WGS sequence"/>
</dbReference>
<dbReference type="EMBL" id="NIBU01000019">
    <property type="protein sequence ID" value="PHM35938.1"/>
    <property type="molecule type" value="Genomic_DNA"/>
</dbReference>
<gene>
    <name evidence="1" type="ORF">Xinn_02008</name>
    <name evidence="2" type="ORF">XIS1_1790043</name>
</gene>
<dbReference type="OrthoDB" id="6105065at2"/>
<evidence type="ECO:0008006" key="5">
    <source>
        <dbReference type="Google" id="ProtNLM"/>
    </source>
</evidence>
<proteinExistence type="predicted"/>
<dbReference type="Proteomes" id="UP000224871">
    <property type="component" value="Unassembled WGS sequence"/>
</dbReference>
<organism evidence="2 3">
    <name type="scientific">Xenorhabdus innexi</name>
    <dbReference type="NCBI Taxonomy" id="290109"/>
    <lineage>
        <taxon>Bacteria</taxon>
        <taxon>Pseudomonadati</taxon>
        <taxon>Pseudomonadota</taxon>
        <taxon>Gammaproteobacteria</taxon>
        <taxon>Enterobacterales</taxon>
        <taxon>Morganellaceae</taxon>
        <taxon>Xenorhabdus</taxon>
    </lineage>
</organism>
<keyword evidence="4" id="KW-1185">Reference proteome</keyword>
<reference evidence="2" key="2">
    <citation type="submission" date="2016-12" db="EMBL/GenBank/DDBJ databases">
        <authorList>
            <person name="Song W.-J."/>
            <person name="Kurnit D.M."/>
        </authorList>
    </citation>
    <scope>NUCLEOTIDE SEQUENCE [LARGE SCALE GENOMIC DNA]</scope>
    <source>
        <strain evidence="2">HGB1681</strain>
    </source>
</reference>
<dbReference type="RefSeq" id="WP_086956722.1">
    <property type="nucleotide sequence ID" value="NZ_CAWNQC010000101.1"/>
</dbReference>
<dbReference type="AlphaFoldDB" id="A0A1N6MWU0"/>
<accession>A0A1N6MWU0</accession>
<evidence type="ECO:0000313" key="4">
    <source>
        <dbReference type="Proteomes" id="UP000224871"/>
    </source>
</evidence>
<name>A0A1N6MWU0_9GAMM</name>